<dbReference type="InterPro" id="IPR001387">
    <property type="entry name" value="Cro/C1-type_HTH"/>
</dbReference>
<keyword evidence="4" id="KW-1185">Reference proteome</keyword>
<dbReference type="InterPro" id="IPR013430">
    <property type="entry name" value="Toxin_antidote_HigA"/>
</dbReference>
<dbReference type="PROSITE" id="PS50943">
    <property type="entry name" value="HTH_CROC1"/>
    <property type="match status" value="1"/>
</dbReference>
<dbReference type="PANTHER" id="PTHR43236:SF1">
    <property type="entry name" value="BLL7220 PROTEIN"/>
    <property type="match status" value="1"/>
</dbReference>
<evidence type="ECO:0000313" key="3">
    <source>
        <dbReference type="EMBL" id="MDO7874236.1"/>
    </source>
</evidence>
<dbReference type="EMBL" id="JAUQSY010000003">
    <property type="protein sequence ID" value="MDO7874236.1"/>
    <property type="molecule type" value="Genomic_DNA"/>
</dbReference>
<name>A0ABT9B7I8_9BACT</name>
<gene>
    <name evidence="3" type="ORF">Q5H93_05785</name>
</gene>
<dbReference type="Pfam" id="PF06114">
    <property type="entry name" value="Peptidase_M78"/>
    <property type="match status" value="1"/>
</dbReference>
<feature type="domain" description="HTH cro/C1-type" evidence="2">
    <location>
        <begin position="19"/>
        <end position="73"/>
    </location>
</feature>
<reference evidence="3" key="1">
    <citation type="submission" date="2023-07" db="EMBL/GenBank/DDBJ databases">
        <authorList>
            <person name="Kim M.K."/>
        </authorList>
    </citation>
    <scope>NUCLEOTIDE SEQUENCE</scope>
    <source>
        <strain evidence="3">ASUV-10-1</strain>
    </source>
</reference>
<dbReference type="Gene3D" id="1.10.260.40">
    <property type="entry name" value="lambda repressor-like DNA-binding domains"/>
    <property type="match status" value="1"/>
</dbReference>
<comment type="caution">
    <text evidence="3">The sequence shown here is derived from an EMBL/GenBank/DDBJ whole genome shotgun (WGS) entry which is preliminary data.</text>
</comment>
<dbReference type="RefSeq" id="WP_305005551.1">
    <property type="nucleotide sequence ID" value="NZ_JAUQSY010000003.1"/>
</dbReference>
<dbReference type="InterPro" id="IPR052345">
    <property type="entry name" value="Rad_response_metalloprotease"/>
</dbReference>
<dbReference type="InterPro" id="IPR010359">
    <property type="entry name" value="IrrE_HExxH"/>
</dbReference>
<protein>
    <submittedName>
        <fullName evidence="3">HigA family addiction module antitoxin</fullName>
    </submittedName>
</protein>
<dbReference type="CDD" id="cd00093">
    <property type="entry name" value="HTH_XRE"/>
    <property type="match status" value="1"/>
</dbReference>
<proteinExistence type="inferred from homology"/>
<dbReference type="Proteomes" id="UP001176429">
    <property type="component" value="Unassembled WGS sequence"/>
</dbReference>
<sequence length="369" mass="41488">MNNNSEYAPRIATHPGIVLQRELDAREIKQSDLAKELGMSASQLNEIVKGKRPISPELAILLEAALEIDAPFWNNAQASYNLDVARQQSNVRQQADIITQWRIIKDLVPLKFFKKQGVVTGLIADDVRKIFDIFSIDSIEELQQRLSFGGSSSIFYKKSGKLKTHIEYVKAWVAYIKYLSQDVKVNTFEFDSQEAIIASLRKVFLGRNVLENLSKTLAANGIKLIIKDKPDHAPIDGAALWSNDNRPIIGLTLRYNRIDNLAFTVYHELAHIFLHLRNNTKVSYVDNTVEDATGINSDVEEQANKFAGDILIPSKEWRSFIDSSSAFDDASIKKFAARIGSPAASVRGRLCHEGLLSYARPTEINYHVL</sequence>
<dbReference type="SMART" id="SM00530">
    <property type="entry name" value="HTH_XRE"/>
    <property type="match status" value="1"/>
</dbReference>
<organism evidence="3 4">
    <name type="scientific">Hymenobacter aranciens</name>
    <dbReference type="NCBI Taxonomy" id="3063996"/>
    <lineage>
        <taxon>Bacteria</taxon>
        <taxon>Pseudomonadati</taxon>
        <taxon>Bacteroidota</taxon>
        <taxon>Cytophagia</taxon>
        <taxon>Cytophagales</taxon>
        <taxon>Hymenobacteraceae</taxon>
        <taxon>Hymenobacter</taxon>
    </lineage>
</organism>
<evidence type="ECO:0000259" key="2">
    <source>
        <dbReference type="PROSITE" id="PS50943"/>
    </source>
</evidence>
<comment type="similarity">
    <text evidence="1">Belongs to the short-chain fatty acyl-CoA assimilation regulator (ScfR) family.</text>
</comment>
<evidence type="ECO:0000256" key="1">
    <source>
        <dbReference type="ARBA" id="ARBA00007227"/>
    </source>
</evidence>
<evidence type="ECO:0000313" key="4">
    <source>
        <dbReference type="Proteomes" id="UP001176429"/>
    </source>
</evidence>
<dbReference type="Pfam" id="PF01381">
    <property type="entry name" value="HTH_3"/>
    <property type="match status" value="1"/>
</dbReference>
<dbReference type="NCBIfam" id="TIGR02607">
    <property type="entry name" value="antidote_HigA"/>
    <property type="match status" value="1"/>
</dbReference>
<dbReference type="PANTHER" id="PTHR43236">
    <property type="entry name" value="ANTITOXIN HIGA1"/>
    <property type="match status" value="1"/>
</dbReference>
<dbReference type="SUPFAM" id="SSF47413">
    <property type="entry name" value="lambda repressor-like DNA-binding domains"/>
    <property type="match status" value="1"/>
</dbReference>
<accession>A0ABT9B7I8</accession>
<dbReference type="InterPro" id="IPR010982">
    <property type="entry name" value="Lambda_DNA-bd_dom_sf"/>
</dbReference>
<dbReference type="Gene3D" id="1.10.10.2910">
    <property type="match status" value="1"/>
</dbReference>